<dbReference type="EMBL" id="JAKZHW010000001">
    <property type="protein sequence ID" value="MCH8614676.1"/>
    <property type="molecule type" value="Genomic_DNA"/>
</dbReference>
<keyword evidence="2" id="KW-0812">Transmembrane</keyword>
<feature type="domain" description="SGNH" evidence="4">
    <location>
        <begin position="423"/>
        <end position="677"/>
    </location>
</feature>
<feature type="domain" description="Acyltransferase 3" evidence="3">
    <location>
        <begin position="30"/>
        <end position="348"/>
    </location>
</feature>
<evidence type="ECO:0000313" key="6">
    <source>
        <dbReference type="Proteomes" id="UP001203058"/>
    </source>
</evidence>
<evidence type="ECO:0000259" key="3">
    <source>
        <dbReference type="Pfam" id="PF01757"/>
    </source>
</evidence>
<feature type="transmembrane region" description="Helical" evidence="2">
    <location>
        <begin position="188"/>
        <end position="205"/>
    </location>
</feature>
<reference evidence="5 6" key="1">
    <citation type="submission" date="2022-03" db="EMBL/GenBank/DDBJ databases">
        <authorList>
            <person name="Jo J.-H."/>
            <person name="Im W.-T."/>
        </authorList>
    </citation>
    <scope>NUCLEOTIDE SEQUENCE [LARGE SCALE GENOMIC DNA]</scope>
    <source>
        <strain evidence="5 6">SM33</strain>
    </source>
</reference>
<keyword evidence="2" id="KW-0472">Membrane</keyword>
<keyword evidence="2" id="KW-1133">Transmembrane helix</keyword>
<keyword evidence="5" id="KW-0808">Transferase</keyword>
<proteinExistence type="predicted"/>
<keyword evidence="5" id="KW-0012">Acyltransferase</keyword>
<name>A0ABS9VI85_9SPHN</name>
<dbReference type="Pfam" id="PF19040">
    <property type="entry name" value="SGNH"/>
    <property type="match status" value="1"/>
</dbReference>
<accession>A0ABS9VI85</accession>
<evidence type="ECO:0000256" key="2">
    <source>
        <dbReference type="SAM" id="Phobius"/>
    </source>
</evidence>
<comment type="caution">
    <text evidence="5">The sequence shown here is derived from an EMBL/GenBank/DDBJ whole genome shotgun (WGS) entry which is preliminary data.</text>
</comment>
<feature type="transmembrane region" description="Helical" evidence="2">
    <location>
        <begin position="306"/>
        <end position="326"/>
    </location>
</feature>
<evidence type="ECO:0000313" key="5">
    <source>
        <dbReference type="EMBL" id="MCH8614676.1"/>
    </source>
</evidence>
<evidence type="ECO:0000259" key="4">
    <source>
        <dbReference type="Pfam" id="PF19040"/>
    </source>
</evidence>
<protein>
    <submittedName>
        <fullName evidence="5">Acyltransferase</fullName>
    </submittedName>
</protein>
<feature type="transmembrane region" description="Helical" evidence="2">
    <location>
        <begin position="166"/>
        <end position="183"/>
    </location>
</feature>
<dbReference type="InterPro" id="IPR002656">
    <property type="entry name" value="Acyl_transf_3_dom"/>
</dbReference>
<feature type="transmembrane region" description="Helical" evidence="2">
    <location>
        <begin position="55"/>
        <end position="75"/>
    </location>
</feature>
<dbReference type="PANTHER" id="PTHR23028:SF53">
    <property type="entry name" value="ACYL_TRANSF_3 DOMAIN-CONTAINING PROTEIN"/>
    <property type="match status" value="1"/>
</dbReference>
<feature type="transmembrane region" description="Helical" evidence="2">
    <location>
        <begin position="332"/>
        <end position="352"/>
    </location>
</feature>
<dbReference type="InterPro" id="IPR043968">
    <property type="entry name" value="SGNH"/>
</dbReference>
<dbReference type="GO" id="GO:0016746">
    <property type="term" value="F:acyltransferase activity"/>
    <property type="evidence" value="ECO:0007669"/>
    <property type="project" value="UniProtKB-KW"/>
</dbReference>
<sequence>MDIAAKSEPNKEPTSSFVRPPTPTHDFRSDIDGLRAIAVIPVVLFHAGISGFSGGFIGVDVFFVISGFLITGILLRSIHDRTFSIRRFYERRIRRILPALTLVLAVSTAVALLAYDPDTLVSYGKSLLSVSLFGSNFYFWKSVGYFAAHADVQPLLHTWSLAVEEQFYIFYPLLLWALVWFRIRIRTVIAVIAAVSLALSIYATTHAPGANFYLLPTRAWELMVGGLLAASPKIELSRMIRQVTALAGLIIICACVYVYDGTMPFPGLTAVPPVLGTALVIFSGHNEGNEGSALLRTAPLVAVGRASYSFYLWHFPALAFGAYLAAGKISPTSGFILSLLSLGAALLTLRFVEDPVRRSRKSTAVVLPLAGMAFMGICGLAIAVSSGLPSRLPAASLAAANAPRDKSVHHMECMSVDNAIVPPSKACLLGDKKAVPHVLLWGDSHAMVTATAMEASALRQRASFLFAAAADCPPGLGFAISANFVASLTTTPSYRFCGDYNSQMLDRALHPDIKTVVLSARWSNWRIDEPPNPTEEDLDIRLSENGRDAPHGGNHQVFERGFTRLVAELTEAGKTVVIVGPVPEPQFDVPKLLYVQRFGFAPPIKDVSREDYEHRHARILAYFRRLSAQYPVTFVEPVDRLCRGSVCPVSDAQGPRYFDHNHLSVRVAKEISPLFDPIFSRTE</sequence>
<feature type="transmembrane region" description="Helical" evidence="2">
    <location>
        <begin position="243"/>
        <end position="259"/>
    </location>
</feature>
<evidence type="ECO:0000256" key="1">
    <source>
        <dbReference type="SAM" id="MobiDB-lite"/>
    </source>
</evidence>
<feature type="transmembrane region" description="Helical" evidence="2">
    <location>
        <begin position="364"/>
        <end position="384"/>
    </location>
</feature>
<dbReference type="Proteomes" id="UP001203058">
    <property type="component" value="Unassembled WGS sequence"/>
</dbReference>
<dbReference type="InterPro" id="IPR050879">
    <property type="entry name" value="Acyltransferase_3"/>
</dbReference>
<keyword evidence="6" id="KW-1185">Reference proteome</keyword>
<dbReference type="PANTHER" id="PTHR23028">
    <property type="entry name" value="ACETYLTRANSFERASE"/>
    <property type="match status" value="1"/>
</dbReference>
<dbReference type="RefSeq" id="WP_241445162.1">
    <property type="nucleotide sequence ID" value="NZ_JAKZHW010000001.1"/>
</dbReference>
<feature type="region of interest" description="Disordered" evidence="1">
    <location>
        <begin position="1"/>
        <end position="24"/>
    </location>
</feature>
<gene>
    <name evidence="5" type="ORF">LZ016_00955</name>
</gene>
<dbReference type="Pfam" id="PF01757">
    <property type="entry name" value="Acyl_transf_3"/>
    <property type="match status" value="1"/>
</dbReference>
<organism evidence="5 6">
    <name type="scientific">Sphingomonas telluris</name>
    <dbReference type="NCBI Taxonomy" id="2907998"/>
    <lineage>
        <taxon>Bacteria</taxon>
        <taxon>Pseudomonadati</taxon>
        <taxon>Pseudomonadota</taxon>
        <taxon>Alphaproteobacteria</taxon>
        <taxon>Sphingomonadales</taxon>
        <taxon>Sphingomonadaceae</taxon>
        <taxon>Sphingomonas</taxon>
    </lineage>
</organism>
<feature type="transmembrane region" description="Helical" evidence="2">
    <location>
        <begin position="96"/>
        <end position="115"/>
    </location>
</feature>